<keyword evidence="7" id="KW-0966">Cell projection</keyword>
<feature type="compositionally biased region" description="Low complexity" evidence="9">
    <location>
        <begin position="1871"/>
        <end position="1883"/>
    </location>
</feature>
<name>A0ABP0GSG6_CLALP</name>
<dbReference type="PANTHER" id="PTHR18879">
    <property type="entry name" value="CENTROSOMAL PROTEIN OF 290 KDA"/>
    <property type="match status" value="1"/>
</dbReference>
<evidence type="ECO:0000256" key="3">
    <source>
        <dbReference type="ARBA" id="ARBA00022490"/>
    </source>
</evidence>
<protein>
    <recommendedName>
        <fullName evidence="10">Centrosomal protein of 290kDa coiled-coil region domain-containing protein</fullName>
    </recommendedName>
</protein>
<evidence type="ECO:0000313" key="12">
    <source>
        <dbReference type="Proteomes" id="UP001642483"/>
    </source>
</evidence>
<feature type="coiled-coil region" evidence="8">
    <location>
        <begin position="1906"/>
        <end position="1933"/>
    </location>
</feature>
<feature type="coiled-coil region" evidence="8">
    <location>
        <begin position="692"/>
        <end position="740"/>
    </location>
</feature>
<evidence type="ECO:0000256" key="1">
    <source>
        <dbReference type="ARBA" id="ARBA00004120"/>
    </source>
</evidence>
<evidence type="ECO:0000256" key="9">
    <source>
        <dbReference type="SAM" id="MobiDB-lite"/>
    </source>
</evidence>
<keyword evidence="4" id="KW-0970">Cilium biogenesis/degradation</keyword>
<feature type="region of interest" description="Disordered" evidence="9">
    <location>
        <begin position="1838"/>
        <end position="1897"/>
    </location>
</feature>
<keyword evidence="3" id="KW-0963">Cytoplasm</keyword>
<evidence type="ECO:0000256" key="2">
    <source>
        <dbReference type="ARBA" id="ARBA00004300"/>
    </source>
</evidence>
<dbReference type="InterPro" id="IPR032321">
    <property type="entry name" value="Cep209_CC5"/>
</dbReference>
<accession>A0ABP0GSG6</accession>
<feature type="coiled-coil region" evidence="8">
    <location>
        <begin position="1623"/>
        <end position="1729"/>
    </location>
</feature>
<organism evidence="11 12">
    <name type="scientific">Clavelina lepadiformis</name>
    <name type="common">Light-bulb sea squirt</name>
    <name type="synonym">Ascidia lepadiformis</name>
    <dbReference type="NCBI Taxonomy" id="159417"/>
    <lineage>
        <taxon>Eukaryota</taxon>
        <taxon>Metazoa</taxon>
        <taxon>Chordata</taxon>
        <taxon>Tunicata</taxon>
        <taxon>Ascidiacea</taxon>
        <taxon>Aplousobranchia</taxon>
        <taxon>Clavelinidae</taxon>
        <taxon>Clavelina</taxon>
    </lineage>
</organism>
<dbReference type="Proteomes" id="UP001642483">
    <property type="component" value="Unassembled WGS sequence"/>
</dbReference>
<feature type="coiled-coil region" evidence="8">
    <location>
        <begin position="324"/>
        <end position="542"/>
    </location>
</feature>
<sequence length="1965" mass="228592">MAPDVNWKMIDAVAKGKSRDEDNLERAAEILHGLDEDEIQEEPEKMLMLFKSAMKVLNYREKAFDDIMQEQESDIEALKNQLAEEKKFSSQSVPRDTEYYRLENRRLMESIETYRDEKNELRQDLTTVTEDRNKYERELEEGKRLQKQLKNENEELRYNLREYRDIMENQQQQKLSVQGQMDDETREKFNEKNQQISDLLTQITQLEVVNRQLDEAANKLRNEMETGQEDMEKMVEEYEKMRKVIGASDHFSDNLHRENAQLKMQVSDLREELRAKSTEEDTIAQAVNDRVKEWTTKLRERDQENAEQARIIAVLREKITATSLDQDRINAERLTKKLEIKEKELQELQTALNQAINDLEEQTAIVEDLRKDKGTNREALAYKSQIKNLQAQIQRLETDSKEAEAQRTAAEQEAQENDTKLTEALKRVSLLESGQYGLTEAVNEIKEHKHRVELREKEIRDLTRQANQLEEKLNDLLEENDEYRERLGIDPRDLEDIINLRKSRALRQQQYRAENQVLLKEIDRLEEERLEFKKQIRRQAQSQTQKALSDGLLPEDMELVDEFMEELVRKRNQGVVDARPSIRAFPRIATSGTSKLSWRVEDLSKEAEEAEKKLQQAKSENMRLKQENQTVTSENDQLRVAMQDILNEIKKAQETPSKPEPVHIPSLERLLHAIESRYTAGQGESVHFKAQVDQLTGRNDELRSELRGLREEHSSVMADKKTLERQVAQLNTELDVLGKAAENGKRVAMTTVKMPQSKDPTTDDVITALNEHLIQVMERDTKKQTNTNEMKEALENSRRQLQVLRQQTHLIYKEHQEERNRWDKLKKTLEDDKSKMQEGAEKNSIRLDEYDRLLNTLQSNPDDLKQKLSETSRKVSLLRVNEKTLIRRHKALEASEGLLTAENTRLKNEISQIEKAVSERIGYLERYKAMASFKIESLQKALEGCVPETELSVVNRRFDELTAKYRDLLQKENQFVARNVQIDATQAELKIVLEEADALRQELAIEKEKRHTLEAFVKRDSSSLTSSSKEAISSAVNAALQKVTVLEMKELNERQKAEHATRMYNQLRSSLDEVQVRNSELERKFSELTKLNLAAQQVERDLRDELAEVVPKSVSDADRKKIIKLEEELAKTKVKMSKLQDISDISHHQLQSVQTQQQARERELRSLRQQLREFQIQTDQNALIGQLHHQILNLQASEIDAQRKLETSKKDVTKLQAHVIKLEKKIDEKEDAVYLTRAEANNRNRQLKKTIQSLRQQFSGALPLLQQEKFSKSLVRLQEDKALIQEELKRVRLEREKLEDRLAEADIKKQGLEELRKAIEDQRGADKLTEWSHRMDVIRLQDMKLQRQVVRQGEQIKYVESLNTQHERTISSLEEDIVLMLKAQEQHQVEWEVREMELERLLDQFQSQQSEVKKKARRLEDVAQTLPDPSLPSDVQLTKALGTIREQINTIKSMQGQNKALELENDRLKDVRHNLEGEVHTRDKIITELRLHVPTTRVVPTKDTDSTQQLKVAMETIETLKKRLSSKEESLNRFKKLLEDSRKEQESMIALHERELLLMQQKIHGRTDDVFTRFKQAASGATSGGRSSAPTAQQLQHLDELEGMVKEQDVAMAALMDRVRAANADVTKQKRTIAENRRDYEEEKRKILEEHESVLKTIRLKLAKKHRRVEELEKELSVVNDELQRQKEANTRAPSNAMKNLVARLKAQLEEKEKQQQKLSVALTELRADLVNQAQENVRAHAADEKDGKNVKILVDRRTSHFKVEIEDLKDKVAELQRGLKQSKKTEDTLKAELRKVLEEIEKKEQTIKKLKLEIKTKNSDIFQLRDKVKRLVNSKGPDTGLKFVEEKPVKLSREESSSSEEHENKEPVVEEVVPVDAAPEQASRPTSAKSRLPRARTSLADVEKINKLKSEIIMLKEENENLKQKLKLKTEEPTKSVAKLSLARRTILLAVVPPGFLVSPYMIH</sequence>
<evidence type="ECO:0000259" key="10">
    <source>
        <dbReference type="Pfam" id="PF16574"/>
    </source>
</evidence>
<keyword evidence="6" id="KW-0206">Cytoskeleton</keyword>
<evidence type="ECO:0000256" key="6">
    <source>
        <dbReference type="ARBA" id="ARBA00023212"/>
    </source>
</evidence>
<feature type="coiled-coil region" evidence="8">
    <location>
        <begin position="1205"/>
        <end position="1322"/>
    </location>
</feature>
<feature type="coiled-coil region" evidence="8">
    <location>
        <begin position="61"/>
        <end position="279"/>
    </location>
</feature>
<feature type="coiled-coil region" evidence="8">
    <location>
        <begin position="1398"/>
        <end position="1478"/>
    </location>
</feature>
<feature type="coiled-coil region" evidence="8">
    <location>
        <begin position="1064"/>
        <end position="1177"/>
    </location>
</feature>
<feature type="coiled-coil region" evidence="8">
    <location>
        <begin position="1766"/>
        <end position="1828"/>
    </location>
</feature>
<keyword evidence="5 8" id="KW-0175">Coiled coil</keyword>
<dbReference type="Pfam" id="PF16574">
    <property type="entry name" value="CEP209_CC5"/>
    <property type="match status" value="1"/>
</dbReference>
<keyword evidence="12" id="KW-1185">Reference proteome</keyword>
<evidence type="ECO:0000256" key="7">
    <source>
        <dbReference type="ARBA" id="ARBA00023273"/>
    </source>
</evidence>
<feature type="domain" description="Centrosomal protein of 290kDa coiled-coil region" evidence="10">
    <location>
        <begin position="1274"/>
        <end position="1400"/>
    </location>
</feature>
<evidence type="ECO:0000256" key="4">
    <source>
        <dbReference type="ARBA" id="ARBA00022794"/>
    </source>
</evidence>
<gene>
    <name evidence="11" type="ORF">CVLEPA_LOCUS27965</name>
</gene>
<feature type="coiled-coil region" evidence="8">
    <location>
        <begin position="1510"/>
        <end position="1555"/>
    </location>
</feature>
<reference evidence="11 12" key="1">
    <citation type="submission" date="2024-02" db="EMBL/GenBank/DDBJ databases">
        <authorList>
            <person name="Daric V."/>
            <person name="Darras S."/>
        </authorList>
    </citation>
    <scope>NUCLEOTIDE SEQUENCE [LARGE SCALE GENOMIC DNA]</scope>
</reference>
<proteinExistence type="predicted"/>
<dbReference type="PANTHER" id="PTHR18879:SF20">
    <property type="entry name" value="CENTROSOMAL PROTEIN OF 290 KDA"/>
    <property type="match status" value="1"/>
</dbReference>
<evidence type="ECO:0000313" key="11">
    <source>
        <dbReference type="EMBL" id="CAK8694607.1"/>
    </source>
</evidence>
<dbReference type="EMBL" id="CAWYQH010000141">
    <property type="protein sequence ID" value="CAK8694607.1"/>
    <property type="molecule type" value="Genomic_DNA"/>
</dbReference>
<comment type="caution">
    <text evidence="11">The sequence shown here is derived from an EMBL/GenBank/DDBJ whole genome shotgun (WGS) entry which is preliminary data.</text>
</comment>
<comment type="subcellular location">
    <subcellularLocation>
        <location evidence="1">Cytoplasm</location>
        <location evidence="1">Cytoskeleton</location>
        <location evidence="1">Cilium basal body</location>
    </subcellularLocation>
    <subcellularLocation>
        <location evidence="2">Cytoplasm</location>
        <location evidence="2">Cytoskeleton</location>
        <location evidence="2">Microtubule organizing center</location>
        <location evidence="2">Centrosome</location>
    </subcellularLocation>
</comment>
<dbReference type="InterPro" id="IPR026201">
    <property type="entry name" value="Cep290"/>
</dbReference>
<evidence type="ECO:0000256" key="5">
    <source>
        <dbReference type="ARBA" id="ARBA00023054"/>
    </source>
</evidence>
<feature type="coiled-coil region" evidence="8">
    <location>
        <begin position="593"/>
        <end position="655"/>
    </location>
</feature>
<evidence type="ECO:0000256" key="8">
    <source>
        <dbReference type="SAM" id="Coils"/>
    </source>
</evidence>
<feature type="coiled-coil region" evidence="8">
    <location>
        <begin position="787"/>
        <end position="832"/>
    </location>
</feature>
<feature type="coiled-coil region" evidence="8">
    <location>
        <begin position="951"/>
        <end position="1009"/>
    </location>
</feature>
<feature type="compositionally biased region" description="Basic and acidic residues" evidence="9">
    <location>
        <begin position="1844"/>
        <end position="1869"/>
    </location>
</feature>